<dbReference type="InterPro" id="IPR025669">
    <property type="entry name" value="AAA_dom"/>
</dbReference>
<dbReference type="PANTHER" id="PTHR32309">
    <property type="entry name" value="TYROSINE-PROTEIN KINASE"/>
    <property type="match status" value="1"/>
</dbReference>
<feature type="coiled-coil region" evidence="16">
    <location>
        <begin position="266"/>
        <end position="312"/>
    </location>
</feature>
<dbReference type="STRING" id="667015.Bacsa_0238"/>
<dbReference type="eggNOG" id="COG0489">
    <property type="taxonomic scope" value="Bacteria"/>
</dbReference>
<dbReference type="SUPFAM" id="SSF52540">
    <property type="entry name" value="P-loop containing nucleoside triphosphate hydrolases"/>
    <property type="match status" value="1"/>
</dbReference>
<evidence type="ECO:0000256" key="4">
    <source>
        <dbReference type="ARBA" id="ARBA00011903"/>
    </source>
</evidence>
<sequence length="816" mass="91820">MEEQNFNEQNSEETINLYAIFFKYLAYWPWFVISVIACMILAFLFLRYQQPVYNITAAVLIKEEEQKGGNSAASPLAAIQDLGMFSMTNNFDNEVEILHSRTLIKKAVNELRLYTTIAKDRITGYNIPLYRTSPVNVFMTPEEADKLEAPVKLKMKYTLDGKLHVHAKYVIDEEGDEEEIEKEFDRLPAILPTPVGVINFSKNDSLPEPMEEDVKLMAYISSPTVTAQDYMENLTVEATSKTTTIAQISVQNTDKQRGIDFVNCLVAFYNQDANDEKNEVAQKTAEFIEERISIINRELGTAETELADFKQRSGLTDLTSDAKLALEESSRYGQQRMENATQIQLVEFLRNYINDPKNDDEVIPSNVGLQDQNLTSAIDQYNAMIVERNRLLRTSSESNPAVINMNTGIEAMRHSVQTTVESVLKGLNIAKSDIERQARKFEGRISNAPIQEKEFLSIARQQEIKAALYTMLLQKREENALTLAATANNGRIIEDALADKDPVSPKKKIIALAALILGLGIPVGIVYLRDLLKYKIENREDVEHITDVPILAELPRCKKPEKGAVVVRENKNDIMEETFRGLRTNLLFMLGKDQKVILFSSTQPGEGKSFVAGNTAVSLAFLGKKTIIVGMDIRKPGLNKVFNLSRRAEGITNYLADPEHVNIFDMVQTSDISPNLDILPGGPVPPNPTELVARDVLDRAIELLKQRYDYIILDTAPIAMVTDTAIIGRVANLCVYVCRADVTPKAGYRYINVLRDEKKFPKLATVINDIDMSKRKNSYGYEYGAKYGYGGKTYGYGYGYGYGYDEGNKNKKDKTK</sequence>
<feature type="transmembrane region" description="Helical" evidence="17">
    <location>
        <begin position="27"/>
        <end position="46"/>
    </location>
</feature>
<dbReference type="GO" id="GO:0042802">
    <property type="term" value="F:identical protein binding"/>
    <property type="evidence" value="ECO:0007669"/>
    <property type="project" value="UniProtKB-ARBA"/>
</dbReference>
<evidence type="ECO:0000256" key="7">
    <source>
        <dbReference type="ARBA" id="ARBA00022679"/>
    </source>
</evidence>
<evidence type="ECO:0000259" key="19">
    <source>
        <dbReference type="Pfam" id="PF13614"/>
    </source>
</evidence>
<dbReference type="FunFam" id="3.40.50.300:FF:000527">
    <property type="entry name" value="Tyrosine-protein kinase etk"/>
    <property type="match status" value="1"/>
</dbReference>
<dbReference type="PANTHER" id="PTHR32309:SF13">
    <property type="entry name" value="FERRIC ENTEROBACTIN TRANSPORT PROTEIN FEPE"/>
    <property type="match status" value="1"/>
</dbReference>
<name>F0R676_PHOSB</name>
<keyword evidence="8 17" id="KW-0812">Transmembrane</keyword>
<comment type="similarity">
    <text evidence="2">Belongs to the CpsD/CapB family.</text>
</comment>
<evidence type="ECO:0000256" key="8">
    <source>
        <dbReference type="ARBA" id="ARBA00022692"/>
    </source>
</evidence>
<dbReference type="GO" id="GO:0005524">
    <property type="term" value="F:ATP binding"/>
    <property type="evidence" value="ECO:0007669"/>
    <property type="project" value="UniProtKB-KW"/>
</dbReference>
<organism evidence="21 22">
    <name type="scientific">Phocaeicola salanitronis (strain DSM 18170 / JCM 13657 / CCUG 60908 / BL78)</name>
    <name type="common">Bacteroides salanitronis</name>
    <dbReference type="NCBI Taxonomy" id="667015"/>
    <lineage>
        <taxon>Bacteria</taxon>
        <taxon>Pseudomonadati</taxon>
        <taxon>Bacteroidota</taxon>
        <taxon>Bacteroidia</taxon>
        <taxon>Bacteroidales</taxon>
        <taxon>Bacteroidaceae</taxon>
        <taxon>Phocaeicola</taxon>
    </lineage>
</organism>
<dbReference type="RefSeq" id="WP_013616311.1">
    <property type="nucleotide sequence ID" value="NC_015164.1"/>
</dbReference>
<keyword evidence="16" id="KW-0175">Coiled coil</keyword>
<evidence type="ECO:0000313" key="22">
    <source>
        <dbReference type="Proteomes" id="UP000007486"/>
    </source>
</evidence>
<dbReference type="Pfam" id="PF13807">
    <property type="entry name" value="GNVR"/>
    <property type="match status" value="1"/>
</dbReference>
<evidence type="ECO:0000256" key="1">
    <source>
        <dbReference type="ARBA" id="ARBA00004429"/>
    </source>
</evidence>
<evidence type="ECO:0000256" key="3">
    <source>
        <dbReference type="ARBA" id="ARBA00008883"/>
    </source>
</evidence>
<keyword evidence="5" id="KW-1003">Cell membrane</keyword>
<accession>F0R676</accession>
<evidence type="ECO:0000256" key="12">
    <source>
        <dbReference type="ARBA" id="ARBA00022989"/>
    </source>
</evidence>
<dbReference type="InterPro" id="IPR050445">
    <property type="entry name" value="Bact_polysacc_biosynth/exp"/>
</dbReference>
<comment type="subcellular location">
    <subcellularLocation>
        <location evidence="1">Cell inner membrane</location>
        <topology evidence="1">Multi-pass membrane protein</topology>
    </subcellularLocation>
</comment>
<evidence type="ECO:0000256" key="10">
    <source>
        <dbReference type="ARBA" id="ARBA00022777"/>
    </source>
</evidence>
<dbReference type="InterPro" id="IPR027417">
    <property type="entry name" value="P-loop_NTPase"/>
</dbReference>
<evidence type="ECO:0000256" key="5">
    <source>
        <dbReference type="ARBA" id="ARBA00022475"/>
    </source>
</evidence>
<proteinExistence type="inferred from homology"/>
<dbReference type="Gene3D" id="3.40.50.300">
    <property type="entry name" value="P-loop containing nucleotide triphosphate hydrolases"/>
    <property type="match status" value="1"/>
</dbReference>
<evidence type="ECO:0000256" key="11">
    <source>
        <dbReference type="ARBA" id="ARBA00022840"/>
    </source>
</evidence>
<evidence type="ECO:0000256" key="14">
    <source>
        <dbReference type="ARBA" id="ARBA00023137"/>
    </source>
</evidence>
<comment type="catalytic activity">
    <reaction evidence="15">
        <text>L-tyrosyl-[protein] + ATP = O-phospho-L-tyrosyl-[protein] + ADP + H(+)</text>
        <dbReference type="Rhea" id="RHEA:10596"/>
        <dbReference type="Rhea" id="RHEA-COMP:10136"/>
        <dbReference type="Rhea" id="RHEA-COMP:20101"/>
        <dbReference type="ChEBI" id="CHEBI:15378"/>
        <dbReference type="ChEBI" id="CHEBI:30616"/>
        <dbReference type="ChEBI" id="CHEBI:46858"/>
        <dbReference type="ChEBI" id="CHEBI:61978"/>
        <dbReference type="ChEBI" id="CHEBI:456216"/>
        <dbReference type="EC" id="2.7.10.2"/>
    </reaction>
</comment>
<reference evidence="21 22" key="1">
    <citation type="journal article" date="2011" name="Stand. Genomic Sci.">
        <title>Complete genome sequence of Bacteroides salanitronis type strain (BL78).</title>
        <authorList>
            <person name="Gronow S."/>
            <person name="Held B."/>
            <person name="Lucas S."/>
            <person name="Lapidus A."/>
            <person name="Del Rio T.G."/>
            <person name="Nolan M."/>
            <person name="Tice H."/>
            <person name="Deshpande S."/>
            <person name="Cheng J.F."/>
            <person name="Pitluck S."/>
            <person name="Liolios K."/>
            <person name="Pagani I."/>
            <person name="Ivanova N."/>
            <person name="Mavromatis K."/>
            <person name="Pati A."/>
            <person name="Tapia R."/>
            <person name="Han C."/>
            <person name="Goodwin L."/>
            <person name="Chen A."/>
            <person name="Palaniappan K."/>
            <person name="Land M."/>
            <person name="Hauser L."/>
            <person name="Chang Y.J."/>
            <person name="Jeffries C.D."/>
            <person name="Brambilla E.M."/>
            <person name="Rohde M."/>
            <person name="Goker M."/>
            <person name="Detter J.C."/>
            <person name="Woyke T."/>
            <person name="Bristow J."/>
            <person name="Markowitz V."/>
            <person name="Hugenholtz P."/>
            <person name="Kyrpides N.C."/>
            <person name="Klenk H.P."/>
            <person name="Eisen J.A."/>
        </authorList>
    </citation>
    <scope>NUCLEOTIDE SEQUENCE [LARGE SCALE GENOMIC DNA]</scope>
    <source>
        <strain evidence="21 22">DSM 18170</strain>
    </source>
</reference>
<dbReference type="KEGG" id="bsa:Bacsa_0238"/>
<evidence type="ECO:0000259" key="18">
    <source>
        <dbReference type="Pfam" id="PF02706"/>
    </source>
</evidence>
<dbReference type="EMBL" id="CP002530">
    <property type="protein sequence ID" value="ADY34849.1"/>
    <property type="molecule type" value="Genomic_DNA"/>
</dbReference>
<feature type="domain" description="AAA" evidence="19">
    <location>
        <begin position="595"/>
        <end position="725"/>
    </location>
</feature>
<keyword evidence="12 17" id="KW-1133">Transmembrane helix</keyword>
<dbReference type="EC" id="2.7.10.2" evidence="4"/>
<keyword evidence="11" id="KW-0067">ATP-binding</keyword>
<dbReference type="InterPro" id="IPR003856">
    <property type="entry name" value="LPS_length_determ_N"/>
</dbReference>
<feature type="transmembrane region" description="Helical" evidence="17">
    <location>
        <begin position="509"/>
        <end position="528"/>
    </location>
</feature>
<dbReference type="CDD" id="cd05387">
    <property type="entry name" value="BY-kinase"/>
    <property type="match status" value="1"/>
</dbReference>
<keyword evidence="6" id="KW-0997">Cell inner membrane</keyword>
<comment type="similarity">
    <text evidence="3">Belongs to the etk/wzc family.</text>
</comment>
<feature type="domain" description="Tyrosine-protein kinase G-rich" evidence="20">
    <location>
        <begin position="452"/>
        <end position="530"/>
    </location>
</feature>
<evidence type="ECO:0000256" key="6">
    <source>
        <dbReference type="ARBA" id="ARBA00022519"/>
    </source>
</evidence>
<evidence type="ECO:0000256" key="9">
    <source>
        <dbReference type="ARBA" id="ARBA00022741"/>
    </source>
</evidence>
<dbReference type="eggNOG" id="COG3206">
    <property type="taxonomic scope" value="Bacteria"/>
</dbReference>
<evidence type="ECO:0000256" key="15">
    <source>
        <dbReference type="ARBA" id="ARBA00051245"/>
    </source>
</evidence>
<keyword evidence="9" id="KW-0547">Nucleotide-binding</keyword>
<keyword evidence="10" id="KW-0418">Kinase</keyword>
<evidence type="ECO:0000313" key="21">
    <source>
        <dbReference type="EMBL" id="ADY34849.1"/>
    </source>
</evidence>
<dbReference type="InterPro" id="IPR032807">
    <property type="entry name" value="GNVR"/>
</dbReference>
<protein>
    <recommendedName>
        <fullName evidence="4">non-specific protein-tyrosine kinase</fullName>
        <ecNumber evidence="4">2.7.10.2</ecNumber>
    </recommendedName>
</protein>
<dbReference type="InterPro" id="IPR005702">
    <property type="entry name" value="Wzc-like_C"/>
</dbReference>
<dbReference type="Proteomes" id="UP000007486">
    <property type="component" value="Chromosome"/>
</dbReference>
<evidence type="ECO:0000259" key="20">
    <source>
        <dbReference type="Pfam" id="PF13807"/>
    </source>
</evidence>
<dbReference type="OrthoDB" id="9794577at2"/>
<keyword evidence="22" id="KW-1185">Reference proteome</keyword>
<keyword evidence="14" id="KW-0829">Tyrosine-protein kinase</keyword>
<dbReference type="HOGENOM" id="CLU_009912_6_0_10"/>
<gene>
    <name evidence="21" type="ordered locus">Bacsa_0238</name>
</gene>
<feature type="domain" description="Polysaccharide chain length determinant N-terminal" evidence="18">
    <location>
        <begin position="13"/>
        <end position="111"/>
    </location>
</feature>
<dbReference type="AlphaFoldDB" id="F0R676"/>
<evidence type="ECO:0000256" key="13">
    <source>
        <dbReference type="ARBA" id="ARBA00023136"/>
    </source>
</evidence>
<dbReference type="GO" id="GO:0004715">
    <property type="term" value="F:non-membrane spanning protein tyrosine kinase activity"/>
    <property type="evidence" value="ECO:0007669"/>
    <property type="project" value="UniProtKB-EC"/>
</dbReference>
<keyword evidence="7 21" id="KW-0808">Transferase</keyword>
<evidence type="ECO:0000256" key="2">
    <source>
        <dbReference type="ARBA" id="ARBA00007316"/>
    </source>
</evidence>
<keyword evidence="13 17" id="KW-0472">Membrane</keyword>
<dbReference type="Pfam" id="PF13614">
    <property type="entry name" value="AAA_31"/>
    <property type="match status" value="1"/>
</dbReference>
<dbReference type="Pfam" id="PF02706">
    <property type="entry name" value="Wzz"/>
    <property type="match status" value="1"/>
</dbReference>
<evidence type="ECO:0000256" key="16">
    <source>
        <dbReference type="SAM" id="Coils"/>
    </source>
</evidence>
<evidence type="ECO:0000256" key="17">
    <source>
        <dbReference type="SAM" id="Phobius"/>
    </source>
</evidence>
<dbReference type="GO" id="GO:0005886">
    <property type="term" value="C:plasma membrane"/>
    <property type="evidence" value="ECO:0007669"/>
    <property type="project" value="UniProtKB-SubCell"/>
</dbReference>
<dbReference type="NCBIfam" id="TIGR01007">
    <property type="entry name" value="eps_fam"/>
    <property type="match status" value="1"/>
</dbReference>